<proteinExistence type="predicted"/>
<dbReference type="AlphaFoldDB" id="A0A7E4WCJ4"/>
<dbReference type="WBParaSite" id="Pan_g9035.t1">
    <property type="protein sequence ID" value="Pan_g9035.t1"/>
    <property type="gene ID" value="Pan_g9035"/>
</dbReference>
<reference evidence="1" key="1">
    <citation type="journal article" date="2013" name="Genetics">
        <title>The draft genome and transcriptome of Panagrellus redivivus are shaped by the harsh demands of a free-living lifestyle.</title>
        <authorList>
            <person name="Srinivasan J."/>
            <person name="Dillman A.R."/>
            <person name="Macchietto M.G."/>
            <person name="Heikkinen L."/>
            <person name="Lakso M."/>
            <person name="Fracchia K.M."/>
            <person name="Antoshechkin I."/>
            <person name="Mortazavi A."/>
            <person name="Wong G."/>
            <person name="Sternberg P.W."/>
        </authorList>
    </citation>
    <scope>NUCLEOTIDE SEQUENCE [LARGE SCALE GENOMIC DNA]</scope>
    <source>
        <strain evidence="1">MT8872</strain>
    </source>
</reference>
<sequence>MPVRVLHMKNVLAKLPIFPTRFRCFRTSVDVVAILKPPYRIAVMKPCGQRWVIAAFSNCRYRDLAAISSMMVHSLVLKLNFVPTVTFLQF</sequence>
<protein>
    <submittedName>
        <fullName evidence="2">Uncharacterized protein</fullName>
    </submittedName>
</protein>
<organism evidence="1 2">
    <name type="scientific">Panagrellus redivivus</name>
    <name type="common">Microworm</name>
    <dbReference type="NCBI Taxonomy" id="6233"/>
    <lineage>
        <taxon>Eukaryota</taxon>
        <taxon>Metazoa</taxon>
        <taxon>Ecdysozoa</taxon>
        <taxon>Nematoda</taxon>
        <taxon>Chromadorea</taxon>
        <taxon>Rhabditida</taxon>
        <taxon>Tylenchina</taxon>
        <taxon>Panagrolaimomorpha</taxon>
        <taxon>Panagrolaimoidea</taxon>
        <taxon>Panagrolaimidae</taxon>
        <taxon>Panagrellus</taxon>
    </lineage>
</organism>
<reference evidence="2" key="2">
    <citation type="submission" date="2020-10" db="UniProtKB">
        <authorList>
            <consortium name="WormBaseParasite"/>
        </authorList>
    </citation>
    <scope>IDENTIFICATION</scope>
</reference>
<evidence type="ECO:0000313" key="1">
    <source>
        <dbReference type="Proteomes" id="UP000492821"/>
    </source>
</evidence>
<dbReference type="Proteomes" id="UP000492821">
    <property type="component" value="Unassembled WGS sequence"/>
</dbReference>
<evidence type="ECO:0000313" key="2">
    <source>
        <dbReference type="WBParaSite" id="Pan_g9035.t1"/>
    </source>
</evidence>
<accession>A0A7E4WCJ4</accession>
<keyword evidence="1" id="KW-1185">Reference proteome</keyword>
<name>A0A7E4WCJ4_PANRE</name>